<dbReference type="EMBL" id="NILF01000069">
    <property type="protein sequence ID" value="TWL32831.1"/>
    <property type="molecule type" value="Genomic_DNA"/>
</dbReference>
<evidence type="ECO:0000313" key="2">
    <source>
        <dbReference type="Proteomes" id="UP000429980"/>
    </source>
</evidence>
<keyword evidence="2" id="KW-1185">Reference proteome</keyword>
<accession>A0ABY3FQ31</accession>
<evidence type="ECO:0000313" key="1">
    <source>
        <dbReference type="EMBL" id="TWL32831.1"/>
    </source>
</evidence>
<comment type="caution">
    <text evidence="1">The sequence shown here is derived from an EMBL/GenBank/DDBJ whole genome shotgun (WGS) entry which is preliminary data.</text>
</comment>
<dbReference type="Proteomes" id="UP000429980">
    <property type="component" value="Unassembled WGS sequence"/>
</dbReference>
<organism evidence="1 2">
    <name type="scientific">Bacillus paralicheniformis</name>
    <dbReference type="NCBI Taxonomy" id="1648923"/>
    <lineage>
        <taxon>Bacteria</taxon>
        <taxon>Bacillati</taxon>
        <taxon>Bacillota</taxon>
        <taxon>Bacilli</taxon>
        <taxon>Bacillales</taxon>
        <taxon>Bacillaceae</taxon>
        <taxon>Bacillus</taxon>
    </lineage>
</organism>
<name>A0ABY3FQ31_9BACI</name>
<protein>
    <submittedName>
        <fullName evidence="1">Uncharacterized protein</fullName>
    </submittedName>
</protein>
<proteinExistence type="predicted"/>
<gene>
    <name evidence="1" type="ORF">CHCC15381_1053</name>
</gene>
<reference evidence="1 2" key="1">
    <citation type="submission" date="2019-06" db="EMBL/GenBank/DDBJ databases">
        <title>Genome sequence analysis of &gt;100 Bacillus licheniformis strains suggests intrinsic resistance to this species.</title>
        <authorList>
            <person name="Wels M."/>
            <person name="Siezen R.J."/>
            <person name="Johansen E."/>
            <person name="Stuer-Lauridsen B."/>
            <person name="Bjerre K."/>
            <person name="Nielsen B.K.K."/>
        </authorList>
    </citation>
    <scope>NUCLEOTIDE SEQUENCE [LARGE SCALE GENOMIC DNA]</scope>
    <source>
        <strain evidence="1 2">BAC-15381</strain>
    </source>
</reference>
<sequence>MRLRLFGTNSIHSFISGRFLSHSITKKACRQFVSIETSSTS</sequence>